<dbReference type="Proteomes" id="UP001497482">
    <property type="component" value="Chromosome 14"/>
</dbReference>
<organism evidence="2 3">
    <name type="scientific">Knipowitschia caucasica</name>
    <name type="common">Caucasian dwarf goby</name>
    <name type="synonym">Pomatoschistus caucasicus</name>
    <dbReference type="NCBI Taxonomy" id="637954"/>
    <lineage>
        <taxon>Eukaryota</taxon>
        <taxon>Metazoa</taxon>
        <taxon>Chordata</taxon>
        <taxon>Craniata</taxon>
        <taxon>Vertebrata</taxon>
        <taxon>Euteleostomi</taxon>
        <taxon>Actinopterygii</taxon>
        <taxon>Neopterygii</taxon>
        <taxon>Teleostei</taxon>
        <taxon>Neoteleostei</taxon>
        <taxon>Acanthomorphata</taxon>
        <taxon>Gobiaria</taxon>
        <taxon>Gobiiformes</taxon>
        <taxon>Gobioidei</taxon>
        <taxon>Gobiidae</taxon>
        <taxon>Gobiinae</taxon>
        <taxon>Knipowitschia</taxon>
    </lineage>
</organism>
<protein>
    <submittedName>
        <fullName evidence="2">Uncharacterized protein</fullName>
    </submittedName>
</protein>
<reference evidence="2 3" key="1">
    <citation type="submission" date="2024-04" db="EMBL/GenBank/DDBJ databases">
        <authorList>
            <person name="Waldvogel A.-M."/>
            <person name="Schoenle A."/>
        </authorList>
    </citation>
    <scope>NUCLEOTIDE SEQUENCE [LARGE SCALE GENOMIC DNA]</scope>
</reference>
<name>A0AAV2JT61_KNICA</name>
<dbReference type="AlphaFoldDB" id="A0AAV2JT61"/>
<sequence>MSPPVIRVHSTVHVSSETQDSENHPPAATPQLTSVLTPILTPVPLPSIATSAVPPSPPGLLPSEVLPVSVSPR</sequence>
<dbReference type="EMBL" id="OZ035836">
    <property type="protein sequence ID" value="CAL1578895.1"/>
    <property type="molecule type" value="Genomic_DNA"/>
</dbReference>
<evidence type="ECO:0000256" key="1">
    <source>
        <dbReference type="SAM" id="MobiDB-lite"/>
    </source>
</evidence>
<proteinExistence type="predicted"/>
<gene>
    <name evidence="2" type="ORF">KC01_LOCUS9999</name>
</gene>
<accession>A0AAV2JT61</accession>
<evidence type="ECO:0000313" key="2">
    <source>
        <dbReference type="EMBL" id="CAL1578895.1"/>
    </source>
</evidence>
<feature type="region of interest" description="Disordered" evidence="1">
    <location>
        <begin position="49"/>
        <end position="73"/>
    </location>
</feature>
<feature type="region of interest" description="Disordered" evidence="1">
    <location>
        <begin position="1"/>
        <end position="30"/>
    </location>
</feature>
<evidence type="ECO:0000313" key="3">
    <source>
        <dbReference type="Proteomes" id="UP001497482"/>
    </source>
</evidence>
<keyword evidence="3" id="KW-1185">Reference proteome</keyword>